<keyword evidence="2 4" id="KW-0808">Transferase</keyword>
<keyword evidence="6" id="KW-0687">Ribonucleoprotein</keyword>
<dbReference type="PANTHER" id="PTHR47806">
    <property type="entry name" value="50S RIBOSOMAL PROTEIN L3 GLUTAMINE METHYLTRANSFERASE"/>
    <property type="match status" value="1"/>
</dbReference>
<dbReference type="NCBIfam" id="TIGR03533">
    <property type="entry name" value="L3_gln_methyl"/>
    <property type="match status" value="1"/>
</dbReference>
<keyword evidence="6" id="KW-0689">Ribosomal protein</keyword>
<dbReference type="GO" id="GO:0003676">
    <property type="term" value="F:nucleic acid binding"/>
    <property type="evidence" value="ECO:0007669"/>
    <property type="project" value="InterPro"/>
</dbReference>
<dbReference type="RefSeq" id="WP_258331148.1">
    <property type="nucleotide sequence ID" value="NZ_JAPTGG010000005.1"/>
</dbReference>
<dbReference type="Proteomes" id="UP001069090">
    <property type="component" value="Unassembled WGS sequence"/>
</dbReference>
<dbReference type="Pfam" id="PF05175">
    <property type="entry name" value="MTS"/>
    <property type="match status" value="1"/>
</dbReference>
<evidence type="ECO:0000256" key="1">
    <source>
        <dbReference type="ARBA" id="ARBA00022603"/>
    </source>
</evidence>
<proteinExistence type="inferred from homology"/>
<evidence type="ECO:0000256" key="2">
    <source>
        <dbReference type="ARBA" id="ARBA00022679"/>
    </source>
</evidence>
<dbReference type="EC" id="2.1.1.298" evidence="4"/>
<dbReference type="EMBL" id="JAPTGG010000005">
    <property type="protein sequence ID" value="MCZ0864994.1"/>
    <property type="molecule type" value="Genomic_DNA"/>
</dbReference>
<dbReference type="AlphaFoldDB" id="A0A9J6RKR7"/>
<accession>A0A9J6RKR7</accession>
<dbReference type="InterPro" id="IPR017127">
    <property type="entry name" value="Ribosome_uL3_MTase"/>
</dbReference>
<evidence type="ECO:0000256" key="4">
    <source>
        <dbReference type="HAMAP-Rule" id="MF_02125"/>
    </source>
</evidence>
<evidence type="ECO:0000256" key="3">
    <source>
        <dbReference type="ARBA" id="ARBA00022691"/>
    </source>
</evidence>
<dbReference type="PANTHER" id="PTHR47806:SF1">
    <property type="entry name" value="RIBOSOMAL PROTEIN UL3 GLUTAMINE METHYLTRANSFERASE"/>
    <property type="match status" value="1"/>
</dbReference>
<dbReference type="InterPro" id="IPR002052">
    <property type="entry name" value="DNA_methylase_N6_adenine_CS"/>
</dbReference>
<feature type="domain" description="Methyltransferase small" evidence="5">
    <location>
        <begin position="132"/>
        <end position="213"/>
    </location>
</feature>
<dbReference type="InterPro" id="IPR029063">
    <property type="entry name" value="SAM-dependent_MTases_sf"/>
</dbReference>
<evidence type="ECO:0000259" key="5">
    <source>
        <dbReference type="Pfam" id="PF05175"/>
    </source>
</evidence>
<dbReference type="HAMAP" id="MF_02125">
    <property type="entry name" value="L3_methyltr_PrmB"/>
    <property type="match status" value="1"/>
</dbReference>
<comment type="similarity">
    <text evidence="4">Belongs to the protein N5-glutamine methyltransferase family. PrmB subfamily.</text>
</comment>
<dbReference type="SUPFAM" id="SSF53335">
    <property type="entry name" value="S-adenosyl-L-methionine-dependent methyltransferases"/>
    <property type="match status" value="1"/>
</dbReference>
<evidence type="ECO:0000313" key="6">
    <source>
        <dbReference type="EMBL" id="MCZ0864994.1"/>
    </source>
</evidence>
<dbReference type="GO" id="GO:0005840">
    <property type="term" value="C:ribosome"/>
    <property type="evidence" value="ECO:0007669"/>
    <property type="project" value="UniProtKB-KW"/>
</dbReference>
<organism evidence="6 7">
    <name type="scientific">Dasania phycosphaerae</name>
    <dbReference type="NCBI Taxonomy" id="2950436"/>
    <lineage>
        <taxon>Bacteria</taxon>
        <taxon>Pseudomonadati</taxon>
        <taxon>Pseudomonadota</taxon>
        <taxon>Gammaproteobacteria</taxon>
        <taxon>Cellvibrionales</taxon>
        <taxon>Spongiibacteraceae</taxon>
        <taxon>Dasania</taxon>
    </lineage>
</organism>
<reference evidence="6 7" key="1">
    <citation type="submission" date="2022-12" db="EMBL/GenBank/DDBJ databases">
        <title>Dasania phycosphaerae sp. nov., isolated from particulate material of the south coast of Korea.</title>
        <authorList>
            <person name="Jiang Y."/>
        </authorList>
    </citation>
    <scope>NUCLEOTIDE SEQUENCE [LARGE SCALE GENOMIC DNA]</scope>
    <source>
        <strain evidence="6 7">GY-19</strain>
    </source>
</reference>
<sequence length="309" mass="34044">METVSEVAKQLSTLRDYLRWAVSKFTQSGVYFGHGTDNALDEALQLVLHTVGVPLGSEEHLLDATITQEERKLLLTVIDARCRERIPVPYLTGLAWFAGLRFKVDERVLIPRSPIAELIEQGFEPWLAGRPVKRLLDLCTGGGCIGIACAHYFEEAAVELADLSADALVVAQSNIDEYELNYRVTAIQSDLFSELSGEYDLIVSNPPYVDLEDVSSMPAEYQHEPAMALGSGDDGLDISRRILREAANYLSDDGLLVVEVGNSCVALEHAYPTVPFTWVEFERGGHGVFVFTKAELQHYSSEFAAGSDA</sequence>
<name>A0A9J6RKR7_9GAMM</name>
<keyword evidence="7" id="KW-1185">Reference proteome</keyword>
<dbReference type="GO" id="GO:0032259">
    <property type="term" value="P:methylation"/>
    <property type="evidence" value="ECO:0007669"/>
    <property type="project" value="UniProtKB-KW"/>
</dbReference>
<dbReference type="GO" id="GO:0036009">
    <property type="term" value="F:protein-glutamine N-methyltransferase activity"/>
    <property type="evidence" value="ECO:0007669"/>
    <property type="project" value="UniProtKB-UniRule"/>
</dbReference>
<dbReference type="Gene3D" id="3.40.50.150">
    <property type="entry name" value="Vaccinia Virus protein VP39"/>
    <property type="match status" value="1"/>
</dbReference>
<dbReference type="NCBIfam" id="TIGR00536">
    <property type="entry name" value="hemK_fam"/>
    <property type="match status" value="1"/>
</dbReference>
<dbReference type="PROSITE" id="PS00092">
    <property type="entry name" value="N6_MTASE"/>
    <property type="match status" value="1"/>
</dbReference>
<keyword evidence="3 4" id="KW-0949">S-adenosyl-L-methionine</keyword>
<dbReference type="CDD" id="cd02440">
    <property type="entry name" value="AdoMet_MTases"/>
    <property type="match status" value="1"/>
</dbReference>
<dbReference type="Gene3D" id="1.10.8.10">
    <property type="entry name" value="DNA helicase RuvA subunit, C-terminal domain"/>
    <property type="match status" value="1"/>
</dbReference>
<protein>
    <recommendedName>
        <fullName evidence="4">Ribosomal protein uL3 glutamine methyltransferase</fullName>
        <shortName evidence="4">uL3 MTase</shortName>
        <ecNumber evidence="4">2.1.1.298</ecNumber>
    </recommendedName>
    <alternativeName>
        <fullName evidence="4">N5-glutamine methyltransferase PrmB</fullName>
    </alternativeName>
</protein>
<keyword evidence="1 4" id="KW-0489">Methyltransferase</keyword>
<gene>
    <name evidence="4 6" type="primary">prmB</name>
    <name evidence="6" type="ORF">O0V09_07265</name>
</gene>
<comment type="catalytic activity">
    <reaction evidence="4">
        <text>L-glutaminyl-[ribosomal protein uL3] + S-adenosyl-L-methionine = N(5)-methyl-L-glutaminyl-[ribosomal protein uL3] + S-adenosyl-L-homocysteine + H(+)</text>
        <dbReference type="Rhea" id="RHEA:45020"/>
        <dbReference type="Rhea" id="RHEA-COMP:11063"/>
        <dbReference type="Rhea" id="RHEA-COMP:11064"/>
        <dbReference type="ChEBI" id="CHEBI:15378"/>
        <dbReference type="ChEBI" id="CHEBI:30011"/>
        <dbReference type="ChEBI" id="CHEBI:57856"/>
        <dbReference type="ChEBI" id="CHEBI:59789"/>
        <dbReference type="ChEBI" id="CHEBI:61891"/>
        <dbReference type="EC" id="2.1.1.298"/>
    </reaction>
</comment>
<dbReference type="PIRSF" id="PIRSF037167">
    <property type="entry name" value="Mtase_YfcB_prd"/>
    <property type="match status" value="1"/>
</dbReference>
<comment type="function">
    <text evidence="4">Methylates ribosomal protein uL3 on a specific glutamine residue.</text>
</comment>
<dbReference type="InterPro" id="IPR007848">
    <property type="entry name" value="Small_mtfrase_dom"/>
</dbReference>
<dbReference type="InterPro" id="IPR004556">
    <property type="entry name" value="HemK-like"/>
</dbReference>
<dbReference type="GO" id="GO:0005829">
    <property type="term" value="C:cytosol"/>
    <property type="evidence" value="ECO:0007669"/>
    <property type="project" value="TreeGrafter"/>
</dbReference>
<dbReference type="FunFam" id="3.40.50.150:FF:000042">
    <property type="entry name" value="50S ribosomal protein L3 glutamine methyltransferase"/>
    <property type="match status" value="1"/>
</dbReference>
<evidence type="ECO:0000313" key="7">
    <source>
        <dbReference type="Proteomes" id="UP001069090"/>
    </source>
</evidence>
<comment type="caution">
    <text evidence="6">The sequence shown here is derived from an EMBL/GenBank/DDBJ whole genome shotgun (WGS) entry which is preliminary data.</text>
</comment>